<dbReference type="Proteomes" id="UP000008461">
    <property type="component" value="Chromosome"/>
</dbReference>
<evidence type="ECO:0000313" key="2">
    <source>
        <dbReference type="EMBL" id="AEE47934.1"/>
    </source>
</evidence>
<reference key="2">
    <citation type="submission" date="2011-04" db="EMBL/GenBank/DDBJ databases">
        <title>Complete sequence of chromosome of Haliscomenobacter hydrossis DSM 1100.</title>
        <authorList>
            <consortium name="US DOE Joint Genome Institute (JGI-PGF)"/>
            <person name="Lucas S."/>
            <person name="Han J."/>
            <person name="Lapidus A."/>
            <person name="Bruce D."/>
            <person name="Goodwin L."/>
            <person name="Pitluck S."/>
            <person name="Peters L."/>
            <person name="Kyrpides N."/>
            <person name="Mavromatis K."/>
            <person name="Ivanova N."/>
            <person name="Ovchinnikova G."/>
            <person name="Pagani I."/>
            <person name="Daligault H."/>
            <person name="Detter J.C."/>
            <person name="Han C."/>
            <person name="Land M."/>
            <person name="Hauser L."/>
            <person name="Markowitz V."/>
            <person name="Cheng J.-F."/>
            <person name="Hugenholtz P."/>
            <person name="Woyke T."/>
            <person name="Wu D."/>
            <person name="Verbarg S."/>
            <person name="Frueling A."/>
            <person name="Brambilla E."/>
            <person name="Klenk H.-P."/>
            <person name="Eisen J.A."/>
        </authorList>
    </citation>
    <scope>NUCLEOTIDE SEQUENCE</scope>
    <source>
        <strain>DSM 1100</strain>
    </source>
</reference>
<dbReference type="AlphaFoldDB" id="F4KRE4"/>
<feature type="chain" id="PRO_5003310128" evidence="1">
    <location>
        <begin position="22"/>
        <end position="141"/>
    </location>
</feature>
<evidence type="ECO:0000313" key="3">
    <source>
        <dbReference type="Proteomes" id="UP000008461"/>
    </source>
</evidence>
<dbReference type="eggNOG" id="COG0604">
    <property type="taxonomic scope" value="Bacteria"/>
</dbReference>
<dbReference type="OrthoDB" id="9792284at2"/>
<dbReference type="InterPro" id="IPR032710">
    <property type="entry name" value="NTF2-like_dom_sf"/>
</dbReference>
<evidence type="ECO:0000256" key="1">
    <source>
        <dbReference type="SAM" id="SignalP"/>
    </source>
</evidence>
<keyword evidence="1" id="KW-0732">Signal</keyword>
<organism evidence="2 3">
    <name type="scientific">Haliscomenobacter hydrossis (strain ATCC 27775 / DSM 1100 / LMG 10767 / O)</name>
    <dbReference type="NCBI Taxonomy" id="760192"/>
    <lineage>
        <taxon>Bacteria</taxon>
        <taxon>Pseudomonadati</taxon>
        <taxon>Bacteroidota</taxon>
        <taxon>Saprospiria</taxon>
        <taxon>Saprospirales</taxon>
        <taxon>Haliscomenobacteraceae</taxon>
        <taxon>Haliscomenobacter</taxon>
    </lineage>
</organism>
<sequence>MKTRLLFFILLLCASVLQLHAQTENPEMKAVEKTLRAYMEGDSLQFASAFHPEGQMMYIKDEKLTVVPLSEFRTRGKNGKKPERKTRILGIQIYGNAAQAQLELETSELIFHDYMSLLKTPEGWKIVSKIFYREDKKKGGS</sequence>
<proteinExistence type="predicted"/>
<keyword evidence="3" id="KW-1185">Reference proteome</keyword>
<dbReference type="STRING" id="760192.Halhy_0020"/>
<dbReference type="Pfam" id="PF12893">
    <property type="entry name" value="Lumazine_bd_2"/>
    <property type="match status" value="1"/>
</dbReference>
<dbReference type="Gene3D" id="3.10.450.50">
    <property type="match status" value="1"/>
</dbReference>
<dbReference type="HOGENOM" id="CLU_1822630_0_0_10"/>
<protein>
    <submittedName>
        <fullName evidence="2">Dehydrogenase</fullName>
    </submittedName>
</protein>
<feature type="signal peptide" evidence="1">
    <location>
        <begin position="1"/>
        <end position="21"/>
    </location>
</feature>
<dbReference type="KEGG" id="hhy:Halhy_0020"/>
<dbReference type="EMBL" id="CP002691">
    <property type="protein sequence ID" value="AEE47934.1"/>
    <property type="molecule type" value="Genomic_DNA"/>
</dbReference>
<name>F4KRE4_HALH1</name>
<reference evidence="2 3" key="1">
    <citation type="journal article" date="2011" name="Stand. Genomic Sci.">
        <title>Complete genome sequence of Haliscomenobacter hydrossis type strain (O).</title>
        <authorList>
            <consortium name="US DOE Joint Genome Institute (JGI-PGF)"/>
            <person name="Daligault H."/>
            <person name="Lapidus A."/>
            <person name="Zeytun A."/>
            <person name="Nolan M."/>
            <person name="Lucas S."/>
            <person name="Del Rio T.G."/>
            <person name="Tice H."/>
            <person name="Cheng J.F."/>
            <person name="Tapia R."/>
            <person name="Han C."/>
            <person name="Goodwin L."/>
            <person name="Pitluck S."/>
            <person name="Liolios K."/>
            <person name="Pagani I."/>
            <person name="Ivanova N."/>
            <person name="Huntemann M."/>
            <person name="Mavromatis K."/>
            <person name="Mikhailova N."/>
            <person name="Pati A."/>
            <person name="Chen A."/>
            <person name="Palaniappan K."/>
            <person name="Land M."/>
            <person name="Hauser L."/>
            <person name="Brambilla E.M."/>
            <person name="Rohde M."/>
            <person name="Verbarg S."/>
            <person name="Goker M."/>
            <person name="Bristow J."/>
            <person name="Eisen J.A."/>
            <person name="Markowitz V."/>
            <person name="Hugenholtz P."/>
            <person name="Kyrpides N.C."/>
            <person name="Klenk H.P."/>
            <person name="Woyke T."/>
        </authorList>
    </citation>
    <scope>NUCLEOTIDE SEQUENCE [LARGE SCALE GENOMIC DNA]</scope>
    <source>
        <strain evidence="3">ATCC 27775 / DSM 1100 / LMG 10767 / O</strain>
    </source>
</reference>
<accession>F4KRE4</accession>
<dbReference type="InterPro" id="IPR039437">
    <property type="entry name" value="FrzH/put_lumazine-bd"/>
</dbReference>
<dbReference type="SUPFAM" id="SSF54427">
    <property type="entry name" value="NTF2-like"/>
    <property type="match status" value="1"/>
</dbReference>
<gene>
    <name evidence="2" type="ordered locus">Halhy_0020</name>
</gene>
<dbReference type="RefSeq" id="WP_013762498.1">
    <property type="nucleotide sequence ID" value="NC_015510.1"/>
</dbReference>